<reference evidence="7 8" key="1">
    <citation type="journal article" date="2021" name="Int. J. Syst. Evol. Microbiol.">
        <title>Pseudomonas piscium sp. nov., Pseudomonas pisciculturae sp. nov., Pseudomonas mucoides sp. nov. and Pseudomonas neuropathica sp. nov. isolated from rainbow trout.</title>
        <authorList>
            <person name="Duman M."/>
            <person name="Mulet M."/>
            <person name="Altun S."/>
            <person name="Saticioglu I.B."/>
            <person name="Gomila M."/>
            <person name="Lalucat J."/>
            <person name="Garcia-Valdes E."/>
        </authorList>
    </citation>
    <scope>NUCLEOTIDE SEQUENCE [LARGE SCALE GENOMIC DNA]</scope>
    <source>
        <strain evidence="7 8">LMG 28632</strain>
    </source>
</reference>
<keyword evidence="8" id="KW-1185">Reference proteome</keyword>
<comment type="caution">
    <text evidence="7">The sequence shown here is derived from an EMBL/GenBank/DDBJ whole genome shotgun (WGS) entry which is preliminary data.</text>
</comment>
<organism evidence="7 8">
    <name type="scientific">Pseudomonas gregormendelii</name>
    <dbReference type="NCBI Taxonomy" id="1628277"/>
    <lineage>
        <taxon>Bacteria</taxon>
        <taxon>Pseudomonadati</taxon>
        <taxon>Pseudomonadota</taxon>
        <taxon>Gammaproteobacteria</taxon>
        <taxon>Pseudomonadales</taxon>
        <taxon>Pseudomonadaceae</taxon>
        <taxon>Pseudomonas</taxon>
    </lineage>
</organism>
<dbReference type="PIRSF" id="PIRSF026673">
    <property type="entry name" value="UCP026673_ion_chan"/>
    <property type="match status" value="1"/>
</dbReference>
<keyword evidence="5" id="KW-0406">Ion transport</keyword>
<dbReference type="InterPro" id="IPR014710">
    <property type="entry name" value="RmlC-like_jellyroll"/>
</dbReference>
<accession>A0ABS3AF69</accession>
<dbReference type="Gene3D" id="2.60.120.10">
    <property type="entry name" value="Jelly Rolls"/>
    <property type="match status" value="1"/>
</dbReference>
<evidence type="ECO:0000256" key="4">
    <source>
        <dbReference type="ARBA" id="ARBA00023136"/>
    </source>
</evidence>
<keyword evidence="3 5" id="KW-1133">Transmembrane helix</keyword>
<keyword evidence="4 5" id="KW-0472">Membrane</keyword>
<feature type="transmembrane region" description="Helical" evidence="5">
    <location>
        <begin position="109"/>
        <end position="128"/>
    </location>
</feature>
<keyword evidence="5" id="KW-1003">Cell membrane</keyword>
<comment type="subcellular location">
    <subcellularLocation>
        <location evidence="5">Cell inner membrane</location>
        <topology evidence="5">Multi-pass membrane protein</topology>
    </subcellularLocation>
    <subcellularLocation>
        <location evidence="1">Membrane</location>
    </subcellularLocation>
</comment>
<dbReference type="InterPro" id="IPR023408">
    <property type="entry name" value="MscS_beta-dom_sf"/>
</dbReference>
<comment type="function">
    <text evidence="5">Mechanosensitive channel that participates in the regulation of osmotic pressure changes within the cell, opening in response to stretch forces in the membrane lipid bilayer, without the need for other proteins. Contributes to normal resistance to hypoosmotic shock. Forms an ion channel of 1.0 nanosiemens conductance with a slight preference for anions.</text>
</comment>
<feature type="domain" description="Cyclic nucleotide-binding" evidence="6">
    <location>
        <begin position="333"/>
        <end position="432"/>
    </location>
</feature>
<protein>
    <recommendedName>
        <fullName evidence="5">Small-conductance mechanosensitive channel</fullName>
    </recommendedName>
</protein>
<dbReference type="SUPFAM" id="SSF51206">
    <property type="entry name" value="cAMP-binding domain-like"/>
    <property type="match status" value="1"/>
</dbReference>
<keyword evidence="5" id="KW-0813">Transport</keyword>
<feature type="transmembrane region" description="Helical" evidence="5">
    <location>
        <begin position="6"/>
        <end position="24"/>
    </location>
</feature>
<evidence type="ECO:0000256" key="1">
    <source>
        <dbReference type="ARBA" id="ARBA00004370"/>
    </source>
</evidence>
<dbReference type="InterPro" id="IPR016846">
    <property type="entry name" value="cNMP-bd_ion_channel"/>
</dbReference>
<dbReference type="Gene3D" id="2.30.30.60">
    <property type="match status" value="1"/>
</dbReference>
<feature type="transmembrane region" description="Helical" evidence="5">
    <location>
        <begin position="78"/>
        <end position="97"/>
    </location>
</feature>
<feature type="transmembrane region" description="Helical" evidence="5">
    <location>
        <begin position="36"/>
        <end position="58"/>
    </location>
</feature>
<keyword evidence="2 5" id="KW-0812">Transmembrane</keyword>
<dbReference type="InterPro" id="IPR000595">
    <property type="entry name" value="cNMP-bd_dom"/>
</dbReference>
<comment type="similarity">
    <text evidence="5">Belongs to the MscS (TC 1.A.23) family.</text>
</comment>
<dbReference type="RefSeq" id="WP_045062629.1">
    <property type="nucleotide sequence ID" value="NZ_JADEVO010000010.1"/>
</dbReference>
<keyword evidence="5" id="KW-0997">Cell inner membrane</keyword>
<dbReference type="SUPFAM" id="SSF50182">
    <property type="entry name" value="Sm-like ribonucleoproteins"/>
    <property type="match status" value="1"/>
</dbReference>
<evidence type="ECO:0000256" key="3">
    <source>
        <dbReference type="ARBA" id="ARBA00022989"/>
    </source>
</evidence>
<dbReference type="SMART" id="SM00100">
    <property type="entry name" value="cNMP"/>
    <property type="match status" value="1"/>
</dbReference>
<evidence type="ECO:0000259" key="6">
    <source>
        <dbReference type="PROSITE" id="PS50042"/>
    </source>
</evidence>
<evidence type="ECO:0000256" key="5">
    <source>
        <dbReference type="RuleBase" id="RU369025"/>
    </source>
</evidence>
<dbReference type="PANTHER" id="PTHR30221">
    <property type="entry name" value="SMALL-CONDUCTANCE MECHANOSENSITIVE CHANNEL"/>
    <property type="match status" value="1"/>
</dbReference>
<dbReference type="PROSITE" id="PS50042">
    <property type="entry name" value="CNMP_BINDING_3"/>
    <property type="match status" value="1"/>
</dbReference>
<evidence type="ECO:0000313" key="8">
    <source>
        <dbReference type="Proteomes" id="UP000772591"/>
    </source>
</evidence>
<keyword evidence="5" id="KW-0407">Ion channel</keyword>
<dbReference type="Pfam" id="PF00924">
    <property type="entry name" value="MS_channel_2nd"/>
    <property type="match status" value="1"/>
</dbReference>
<dbReference type="InterPro" id="IPR018490">
    <property type="entry name" value="cNMP-bd_dom_sf"/>
</dbReference>
<dbReference type="Gene3D" id="1.10.287.1260">
    <property type="match status" value="1"/>
</dbReference>
<dbReference type="InterPro" id="IPR006685">
    <property type="entry name" value="MscS_channel_2nd"/>
</dbReference>
<proteinExistence type="inferred from homology"/>
<dbReference type="InterPro" id="IPR045275">
    <property type="entry name" value="MscS_archaea/bacteria_type"/>
</dbReference>
<gene>
    <name evidence="7" type="ORF">IMW75_09460</name>
</gene>
<name>A0ABS3AF69_9PSED</name>
<sequence length="482" mass="52601">MLSLLTDHPLFCALALILIDLGLWRLISANGSQWKLVARLVIFSLFSVLLFNEGLNPLEPAPWADNVPLHLAATGLQIGWWLFGARTLTVLIGAVMMQRVGHTGRLLQDLLGAVIFLIAIIAALAYVLDLPVKGVLATSGALAIIVGLALQSTLSDVFSGIVLNTTKPYQLDDWISIDGTEGRVTDIDWRATRLQTSQGSMAVIPNSLAAKAKIINFSRPTDMFGVSISLQLSPHARPQKIIDALERAMQGCRYLLAKPAPCVALKVSSAAGVEYEISGFVASMEHKRMVRNLLFDLAFRHLQASGVSLLSSVESNAPAGLSRPLALLDSSSIFSTLRQDEKETFSQNMKLQNFRAGELILPAGEVSDHLFIIESGVVSVELSRDGVRFESGRMGPGEVIGEGGILSDTALPADFTAKTFCSLYRIEKDYLKPCLDARHDISEAMTALLDYRLNKARTLTMETPKAVEKKGFLQWLRRRSES</sequence>
<dbReference type="CDD" id="cd00038">
    <property type="entry name" value="CAP_ED"/>
    <property type="match status" value="1"/>
</dbReference>
<dbReference type="EMBL" id="JADEVO010000010">
    <property type="protein sequence ID" value="MBN3965508.1"/>
    <property type="molecule type" value="Genomic_DNA"/>
</dbReference>
<comment type="subunit">
    <text evidence="5">Homoheptamer.</text>
</comment>
<dbReference type="PANTHER" id="PTHR30221:SF18">
    <property type="entry name" value="SLL0590 PROTEIN"/>
    <property type="match status" value="1"/>
</dbReference>
<dbReference type="Proteomes" id="UP000772591">
    <property type="component" value="Unassembled WGS sequence"/>
</dbReference>
<dbReference type="InterPro" id="IPR010920">
    <property type="entry name" value="LSM_dom_sf"/>
</dbReference>
<dbReference type="Pfam" id="PF00027">
    <property type="entry name" value="cNMP_binding"/>
    <property type="match status" value="1"/>
</dbReference>
<evidence type="ECO:0000256" key="2">
    <source>
        <dbReference type="ARBA" id="ARBA00022692"/>
    </source>
</evidence>
<evidence type="ECO:0000313" key="7">
    <source>
        <dbReference type="EMBL" id="MBN3965508.1"/>
    </source>
</evidence>